<evidence type="ECO:0008006" key="5">
    <source>
        <dbReference type="Google" id="ProtNLM"/>
    </source>
</evidence>
<keyword evidence="2" id="KW-0472">Membrane</keyword>
<dbReference type="Proteomes" id="UP001631957">
    <property type="component" value="Unassembled WGS sequence"/>
</dbReference>
<feature type="transmembrane region" description="Helical" evidence="2">
    <location>
        <begin position="140"/>
        <end position="161"/>
    </location>
</feature>
<dbReference type="RefSeq" id="WP_409111040.1">
    <property type="nucleotide sequence ID" value="NZ_JBJVNI010000040.1"/>
</dbReference>
<feature type="transmembrane region" description="Helical" evidence="2">
    <location>
        <begin position="210"/>
        <end position="230"/>
    </location>
</feature>
<feature type="transmembrane region" description="Helical" evidence="2">
    <location>
        <begin position="236"/>
        <end position="261"/>
    </location>
</feature>
<organism evidence="3 4">
    <name type="scientific">Streptomyces niveiscabiei</name>
    <dbReference type="NCBI Taxonomy" id="164115"/>
    <lineage>
        <taxon>Bacteria</taxon>
        <taxon>Bacillati</taxon>
        <taxon>Actinomycetota</taxon>
        <taxon>Actinomycetes</taxon>
        <taxon>Kitasatosporales</taxon>
        <taxon>Streptomycetaceae</taxon>
        <taxon>Streptomyces</taxon>
    </lineage>
</organism>
<protein>
    <recommendedName>
        <fullName evidence="5">Integral membrane protein</fullName>
    </recommendedName>
</protein>
<feature type="region of interest" description="Disordered" evidence="1">
    <location>
        <begin position="1"/>
        <end position="29"/>
    </location>
</feature>
<reference evidence="3 4" key="1">
    <citation type="submission" date="2024-12" db="EMBL/GenBank/DDBJ databases">
        <title>Forecasting of Potato common scab and diversities of Pathogenic streptomyces spp. in china.</title>
        <authorList>
            <person name="Handique U."/>
            <person name="Wu J."/>
        </authorList>
    </citation>
    <scope>NUCLEOTIDE SEQUENCE [LARGE SCALE GENOMIC DNA]</scope>
    <source>
        <strain evidence="3 4">ZRIMU1530</strain>
    </source>
</reference>
<evidence type="ECO:0000256" key="1">
    <source>
        <dbReference type="SAM" id="MobiDB-lite"/>
    </source>
</evidence>
<sequence length="297" mass="31133">MTEDQPQLPEQPTQGHATASQAVPARPQVPPVVTAEQWAAGFRQTHLREPTMPEYQAAVQAGLIAPERRPRDPSMQQMTNGAKQVVNGARDFFNTKVAPAVENSGAKEFLSNRVAPAAQSAARSMQQSTSRPGLAMLRGLATFILPAAAFLAIISLFMPVASAMGFSVNYFSDEAGGEGGFLLFTMLVAIAASVVAVIRKTNWSRVTAGVVGIVAGLIGMIDGFGTMGSVSGTRYASVGAGVMLLALLSVVMLAAAVLILLSPRQASAVPPMPSMPPVQPPQAEPNRLSRTNEGRTP</sequence>
<feature type="compositionally biased region" description="Pro residues" evidence="1">
    <location>
        <begin position="270"/>
        <end position="283"/>
    </location>
</feature>
<feature type="compositionally biased region" description="Polar residues" evidence="1">
    <location>
        <begin position="1"/>
        <end position="18"/>
    </location>
</feature>
<accession>A0ABW9I605</accession>
<name>A0ABW9I605_9ACTN</name>
<evidence type="ECO:0000256" key="2">
    <source>
        <dbReference type="SAM" id="Phobius"/>
    </source>
</evidence>
<evidence type="ECO:0000313" key="3">
    <source>
        <dbReference type="EMBL" id="MFM9615775.1"/>
    </source>
</evidence>
<feature type="region of interest" description="Disordered" evidence="1">
    <location>
        <begin position="270"/>
        <end position="297"/>
    </location>
</feature>
<dbReference type="EMBL" id="JBJVNI010000040">
    <property type="protein sequence ID" value="MFM9615775.1"/>
    <property type="molecule type" value="Genomic_DNA"/>
</dbReference>
<keyword evidence="2" id="KW-1133">Transmembrane helix</keyword>
<comment type="caution">
    <text evidence="3">The sequence shown here is derived from an EMBL/GenBank/DDBJ whole genome shotgun (WGS) entry which is preliminary data.</text>
</comment>
<keyword evidence="2" id="KW-0812">Transmembrane</keyword>
<gene>
    <name evidence="3" type="ORF">ACKI18_44750</name>
</gene>
<feature type="compositionally biased region" description="Low complexity" evidence="1">
    <location>
        <begin position="19"/>
        <end position="29"/>
    </location>
</feature>
<keyword evidence="4" id="KW-1185">Reference proteome</keyword>
<proteinExistence type="predicted"/>
<evidence type="ECO:0000313" key="4">
    <source>
        <dbReference type="Proteomes" id="UP001631957"/>
    </source>
</evidence>
<feature type="transmembrane region" description="Helical" evidence="2">
    <location>
        <begin position="181"/>
        <end position="198"/>
    </location>
</feature>